<feature type="transmembrane region" description="Helical" evidence="1">
    <location>
        <begin position="12"/>
        <end position="29"/>
    </location>
</feature>
<protein>
    <submittedName>
        <fullName evidence="2">Uncharacterized protein</fullName>
    </submittedName>
</protein>
<feature type="transmembrane region" description="Helical" evidence="1">
    <location>
        <begin position="76"/>
        <end position="97"/>
    </location>
</feature>
<organism evidence="2 3">
    <name type="scientific">Candidatus Brennerbacteria bacterium RIFOXYD1_FULL_41_16</name>
    <dbReference type="NCBI Taxonomy" id="1797529"/>
    <lineage>
        <taxon>Bacteria</taxon>
        <taxon>Candidatus Brenneribacteriota</taxon>
    </lineage>
</organism>
<reference evidence="2 3" key="1">
    <citation type="journal article" date="2016" name="Nat. Commun.">
        <title>Thousands of microbial genomes shed light on interconnected biogeochemical processes in an aquifer system.</title>
        <authorList>
            <person name="Anantharaman K."/>
            <person name="Brown C.T."/>
            <person name="Hug L.A."/>
            <person name="Sharon I."/>
            <person name="Castelle C.J."/>
            <person name="Probst A.J."/>
            <person name="Thomas B.C."/>
            <person name="Singh A."/>
            <person name="Wilkins M.J."/>
            <person name="Karaoz U."/>
            <person name="Brodie E.L."/>
            <person name="Williams K.H."/>
            <person name="Hubbard S.S."/>
            <person name="Banfield J.F."/>
        </authorList>
    </citation>
    <scope>NUCLEOTIDE SEQUENCE [LARGE SCALE GENOMIC DNA]</scope>
</reference>
<accession>A0A1G1XL10</accession>
<dbReference type="EMBL" id="MHHY01000004">
    <property type="protein sequence ID" value="OGY40835.1"/>
    <property type="molecule type" value="Genomic_DNA"/>
</dbReference>
<feature type="transmembrane region" description="Helical" evidence="1">
    <location>
        <begin position="41"/>
        <end position="64"/>
    </location>
</feature>
<evidence type="ECO:0000256" key="1">
    <source>
        <dbReference type="SAM" id="Phobius"/>
    </source>
</evidence>
<keyword evidence="1" id="KW-0812">Transmembrane</keyword>
<keyword evidence="1" id="KW-0472">Membrane</keyword>
<name>A0A1G1XL10_9BACT</name>
<dbReference type="AlphaFoldDB" id="A0A1G1XL10"/>
<keyword evidence="1" id="KW-1133">Transmembrane helix</keyword>
<evidence type="ECO:0000313" key="3">
    <source>
        <dbReference type="Proteomes" id="UP000178570"/>
    </source>
</evidence>
<dbReference type="Proteomes" id="UP000178570">
    <property type="component" value="Unassembled WGS sequence"/>
</dbReference>
<proteinExistence type="predicted"/>
<gene>
    <name evidence="2" type="ORF">A2570_00260</name>
</gene>
<evidence type="ECO:0000313" key="2">
    <source>
        <dbReference type="EMBL" id="OGY40835.1"/>
    </source>
</evidence>
<comment type="caution">
    <text evidence="2">The sequence shown here is derived from an EMBL/GenBank/DDBJ whole genome shotgun (WGS) entry which is preliminary data.</text>
</comment>
<sequence>MSRFFKWLKPTPVDVFVGVLIAAIFYMVAFPKSEYAFWAEITLFFLLSIASFLATCLSIVCFFGSRKIFGLSWVKWWLIGATISAVLWLSNLVGYGVDSVSRFFVLFQ</sequence>